<feature type="region of interest" description="Disordered" evidence="7">
    <location>
        <begin position="60"/>
        <end position="117"/>
    </location>
</feature>
<evidence type="ECO:0000256" key="7">
    <source>
        <dbReference type="SAM" id="MobiDB-lite"/>
    </source>
</evidence>
<comment type="subcellular location">
    <subcellularLocation>
        <location evidence="6">Cytoplasm</location>
    </subcellularLocation>
</comment>
<dbReference type="CDD" id="cd02414">
    <property type="entry name" value="KH-II_Jag"/>
    <property type="match status" value="1"/>
</dbReference>
<dbReference type="PANTHER" id="PTHR35800:SF1">
    <property type="entry name" value="RNA-BINDING PROTEIN KHPB"/>
    <property type="match status" value="1"/>
</dbReference>
<keyword evidence="2 6" id="KW-0694">RNA-binding</keyword>
<organism evidence="9 10">
    <name type="scientific">Planococcus dechangensis</name>
    <dbReference type="NCBI Taxonomy" id="1176255"/>
    <lineage>
        <taxon>Bacteria</taxon>
        <taxon>Bacillati</taxon>
        <taxon>Bacillota</taxon>
        <taxon>Bacilli</taxon>
        <taxon>Bacillales</taxon>
        <taxon>Caryophanaceae</taxon>
        <taxon>Planococcus</taxon>
    </lineage>
</organism>
<name>A0ABV9MDR5_9BACL</name>
<comment type="subunit">
    <text evidence="6">Forms a complex with KhpA.</text>
</comment>
<dbReference type="InterPro" id="IPR034079">
    <property type="entry name" value="R3H_KhpB"/>
</dbReference>
<comment type="similarity">
    <text evidence="6">Belongs to the KhpB RNA-binding protein family.</text>
</comment>
<dbReference type="RefSeq" id="WP_377279433.1">
    <property type="nucleotide sequence ID" value="NZ_JBHSGL010000005.1"/>
</dbReference>
<dbReference type="Pfam" id="PF13083">
    <property type="entry name" value="KH_KhpA-B"/>
    <property type="match status" value="1"/>
</dbReference>
<dbReference type="Proteomes" id="UP001595932">
    <property type="component" value="Unassembled WGS sequence"/>
</dbReference>
<proteinExistence type="inferred from homology"/>
<feature type="domain" description="R3H" evidence="8">
    <location>
        <begin position="198"/>
        <end position="264"/>
    </location>
</feature>
<keyword evidence="10" id="KW-1185">Reference proteome</keyword>
<protein>
    <recommendedName>
        <fullName evidence="6">RNA-binding protein KhpB</fullName>
    </recommendedName>
    <alternativeName>
        <fullName evidence="6">RNA-binding protein EloR</fullName>
    </alternativeName>
</protein>
<comment type="domain">
    <text evidence="6">Has an N-terminal Jag-N domain and 2 RNA-binding domains (KH and R3H).</text>
</comment>
<evidence type="ECO:0000313" key="10">
    <source>
        <dbReference type="Proteomes" id="UP001595932"/>
    </source>
</evidence>
<comment type="caution">
    <text evidence="6">Lacks conserved residue(s) required for the propagation of feature annotation.</text>
</comment>
<dbReference type="SMART" id="SM00393">
    <property type="entry name" value="R3H"/>
    <property type="match status" value="1"/>
</dbReference>
<reference evidence="10" key="1">
    <citation type="journal article" date="2019" name="Int. J. Syst. Evol. Microbiol.">
        <title>The Global Catalogue of Microorganisms (GCM) 10K type strain sequencing project: providing services to taxonomists for standard genome sequencing and annotation.</title>
        <authorList>
            <consortium name="The Broad Institute Genomics Platform"/>
            <consortium name="The Broad Institute Genome Sequencing Center for Infectious Disease"/>
            <person name="Wu L."/>
            <person name="Ma J."/>
        </authorList>
    </citation>
    <scope>NUCLEOTIDE SEQUENCE [LARGE SCALE GENOMIC DNA]</scope>
    <source>
        <strain evidence="10">CGMCC 1.12151</strain>
    </source>
</reference>
<dbReference type="EMBL" id="JBHSGL010000005">
    <property type="protein sequence ID" value="MFC4713740.1"/>
    <property type="molecule type" value="Genomic_DNA"/>
</dbReference>
<keyword evidence="5 6" id="KW-0961">Cell wall biogenesis/degradation</keyword>
<gene>
    <name evidence="9" type="primary">jag</name>
    <name evidence="6" type="synonym">eloR</name>
    <name evidence="6" type="synonym">khpB</name>
    <name evidence="9" type="ORF">ACFO5U_12735</name>
</gene>
<comment type="caution">
    <text evidence="9">The sequence shown here is derived from an EMBL/GenBank/DDBJ whole genome shotgun (WGS) entry which is preliminary data.</text>
</comment>
<dbReference type="NCBIfam" id="NF041568">
    <property type="entry name" value="Jag_EloR"/>
    <property type="match status" value="1"/>
</dbReference>
<dbReference type="HAMAP" id="MF_00867">
    <property type="entry name" value="KhpB"/>
    <property type="match status" value="1"/>
</dbReference>
<dbReference type="Gene3D" id="3.30.30.80">
    <property type="entry name" value="probable RNA-binding protein from clostridium symbiosum atcc 14940"/>
    <property type="match status" value="1"/>
</dbReference>
<dbReference type="SUPFAM" id="SSF82708">
    <property type="entry name" value="R3H domain"/>
    <property type="match status" value="1"/>
</dbReference>
<dbReference type="InterPro" id="IPR032782">
    <property type="entry name" value="KhpB_N"/>
</dbReference>
<keyword evidence="4 6" id="KW-0143">Chaperone</keyword>
<dbReference type="Gene3D" id="3.30.1370.50">
    <property type="entry name" value="R3H-like domain"/>
    <property type="match status" value="1"/>
</dbReference>
<evidence type="ECO:0000256" key="5">
    <source>
        <dbReference type="ARBA" id="ARBA00023316"/>
    </source>
</evidence>
<dbReference type="Pfam" id="PF01424">
    <property type="entry name" value="R3H"/>
    <property type="match status" value="1"/>
</dbReference>
<dbReference type="CDD" id="cd02644">
    <property type="entry name" value="R3H_jag"/>
    <property type="match status" value="1"/>
</dbReference>
<evidence type="ECO:0000256" key="6">
    <source>
        <dbReference type="HAMAP-Rule" id="MF_00867"/>
    </source>
</evidence>
<dbReference type="SMART" id="SM01245">
    <property type="entry name" value="Jag_N"/>
    <property type="match status" value="1"/>
</dbReference>
<evidence type="ECO:0000256" key="2">
    <source>
        <dbReference type="ARBA" id="ARBA00022884"/>
    </source>
</evidence>
<evidence type="ECO:0000256" key="3">
    <source>
        <dbReference type="ARBA" id="ARBA00022960"/>
    </source>
</evidence>
<dbReference type="PROSITE" id="PS51061">
    <property type="entry name" value="R3H"/>
    <property type="match status" value="1"/>
</dbReference>
<dbReference type="InterPro" id="IPR038008">
    <property type="entry name" value="Jag_KH"/>
</dbReference>
<feature type="compositionally biased region" description="Acidic residues" evidence="7">
    <location>
        <begin position="95"/>
        <end position="107"/>
    </location>
</feature>
<dbReference type="Gene3D" id="3.30.300.20">
    <property type="match status" value="1"/>
</dbReference>
<sequence length="264" mass="29374">MKQLTQTGKTVDEAIATALEKLKKSPEQVTVRVIEEGKKGFFGFGAKNAEVEVTVKQSSVTTEVPEAVESTATAGAKPSDEEIAAEMPAAPVQEEGAEPDFEQQDTESADKPSNDIAIAETKTYLQDVAKGMKIDDLSVTHEKQGKTVRFTLESEKVAVLIGKRGQTLNALQQLAQLVANRHAEQFMIVELDAENYRERRQETLEQLADRMADKAIRTGNRVQFEPMPSYERKVIHQALSRRLDIDTHSEGKDPNRYLVIEPHK</sequence>
<keyword evidence="3 6" id="KW-0133">Cell shape</keyword>
<evidence type="ECO:0000313" key="9">
    <source>
        <dbReference type="EMBL" id="MFC4713740.1"/>
    </source>
</evidence>
<evidence type="ECO:0000256" key="1">
    <source>
        <dbReference type="ARBA" id="ARBA00022490"/>
    </source>
</evidence>
<dbReference type="Pfam" id="PF14804">
    <property type="entry name" value="Jag_N"/>
    <property type="match status" value="1"/>
</dbReference>
<evidence type="ECO:0000256" key="4">
    <source>
        <dbReference type="ARBA" id="ARBA00023186"/>
    </source>
</evidence>
<dbReference type="InterPro" id="IPR039247">
    <property type="entry name" value="KhpB"/>
</dbReference>
<dbReference type="InterPro" id="IPR036867">
    <property type="entry name" value="R3H_dom_sf"/>
</dbReference>
<evidence type="ECO:0000259" key="8">
    <source>
        <dbReference type="PROSITE" id="PS51061"/>
    </source>
</evidence>
<accession>A0ABV9MDR5</accession>
<keyword evidence="1 6" id="KW-0963">Cytoplasm</keyword>
<dbReference type="InterPro" id="IPR038247">
    <property type="entry name" value="Jag_N_dom_sf"/>
</dbReference>
<comment type="function">
    <text evidence="6">A probable RNA chaperone. Forms a complex with KhpA which binds to cellular RNA and controls its expression. Plays a role in peptidoglycan (PG) homeostasis and cell length regulation.</text>
</comment>
<dbReference type="InterPro" id="IPR015946">
    <property type="entry name" value="KH_dom-like_a/b"/>
</dbReference>
<dbReference type="InterPro" id="IPR001374">
    <property type="entry name" value="R3H_dom"/>
</dbReference>
<dbReference type="PANTHER" id="PTHR35800">
    <property type="entry name" value="PROTEIN JAG"/>
    <property type="match status" value="1"/>
</dbReference>